<feature type="transmembrane region" description="Helical" evidence="8">
    <location>
        <begin position="522"/>
        <end position="539"/>
    </location>
</feature>
<feature type="transmembrane region" description="Helical" evidence="8">
    <location>
        <begin position="350"/>
        <end position="373"/>
    </location>
</feature>
<feature type="domain" description="G-protein coupled receptors family 1 profile" evidence="9">
    <location>
        <begin position="673"/>
        <end position="922"/>
    </location>
</feature>
<evidence type="ECO:0000256" key="8">
    <source>
        <dbReference type="SAM" id="Phobius"/>
    </source>
</evidence>
<feature type="transmembrane region" description="Helical" evidence="8">
    <location>
        <begin position="1012"/>
        <end position="1038"/>
    </location>
</feature>
<feature type="transmembrane region" description="Helical" evidence="8">
    <location>
        <begin position="551"/>
        <end position="571"/>
    </location>
</feature>
<keyword evidence="3 8" id="KW-0812">Transmembrane</keyword>
<dbReference type="PRINTS" id="PR00237">
    <property type="entry name" value="GPCRRHODOPSN"/>
</dbReference>
<dbReference type="PROSITE" id="PS50262">
    <property type="entry name" value="G_PROTEIN_RECEP_F1_2"/>
    <property type="match status" value="4"/>
</dbReference>
<feature type="transmembrane region" description="Helical" evidence="8">
    <location>
        <begin position="452"/>
        <end position="474"/>
    </location>
</feature>
<feature type="transmembrane region" description="Helical" evidence="8">
    <location>
        <begin position="1044"/>
        <end position="1072"/>
    </location>
</feature>
<keyword evidence="6 8" id="KW-0472">Membrane</keyword>
<comment type="subcellular location">
    <subcellularLocation>
        <location evidence="1">Membrane</location>
        <topology evidence="1">Multi-pass membrane protein</topology>
    </subcellularLocation>
</comment>
<feature type="transmembrane region" description="Helical" evidence="8">
    <location>
        <begin position="583"/>
        <end position="603"/>
    </location>
</feature>
<dbReference type="InterPro" id="IPR000276">
    <property type="entry name" value="GPCR_Rhodpsn"/>
</dbReference>
<feature type="transmembrane region" description="Helical" evidence="8">
    <location>
        <begin position="1148"/>
        <end position="1174"/>
    </location>
</feature>
<evidence type="ECO:0000256" key="2">
    <source>
        <dbReference type="ARBA" id="ARBA00022606"/>
    </source>
</evidence>
<feature type="transmembrane region" description="Helical" evidence="8">
    <location>
        <begin position="100"/>
        <end position="122"/>
    </location>
</feature>
<feature type="transmembrane region" description="Helical" evidence="8">
    <location>
        <begin position="28"/>
        <end position="50"/>
    </location>
</feature>
<feature type="transmembrane region" description="Helical" evidence="8">
    <location>
        <begin position="904"/>
        <end position="924"/>
    </location>
</feature>
<feature type="transmembrane region" description="Helical" evidence="8">
    <location>
        <begin position="382"/>
        <end position="403"/>
    </location>
</feature>
<feature type="domain" description="G-protein coupled receptors family 1 profile" evidence="9">
    <location>
        <begin position="43"/>
        <end position="292"/>
    </location>
</feature>
<protein>
    <submittedName>
        <fullName evidence="10">Olfactory receptor 52K1</fullName>
    </submittedName>
</protein>
<evidence type="ECO:0000256" key="1">
    <source>
        <dbReference type="ARBA" id="ARBA00004141"/>
    </source>
</evidence>
<feature type="domain" description="G-protein coupled receptors family 1 profile" evidence="9">
    <location>
        <begin position="993"/>
        <end position="1241"/>
    </location>
</feature>
<feature type="transmembrane region" description="Helical" evidence="8">
    <location>
        <begin position="274"/>
        <end position="294"/>
    </location>
</feature>
<feature type="transmembrane region" description="Helical" evidence="8">
    <location>
        <begin position="1093"/>
        <end position="1115"/>
    </location>
</feature>
<feature type="transmembrane region" description="Helical" evidence="8">
    <location>
        <begin position="979"/>
        <end position="1000"/>
    </location>
</feature>
<keyword evidence="7" id="KW-0807">Transducer</keyword>
<dbReference type="InterPro" id="IPR017452">
    <property type="entry name" value="GPCR_Rhodpsn_7TM"/>
</dbReference>
<name>A0ABQ8LZX4_LABRO</name>
<feature type="transmembrane region" description="Helical" evidence="8">
    <location>
        <begin position="409"/>
        <end position="431"/>
    </location>
</feature>
<feature type="transmembrane region" description="Helical" evidence="8">
    <location>
        <begin position="843"/>
        <end position="860"/>
    </location>
</feature>
<evidence type="ECO:0000256" key="5">
    <source>
        <dbReference type="ARBA" id="ARBA00022989"/>
    </source>
</evidence>
<feature type="transmembrane region" description="Helical" evidence="8">
    <location>
        <begin position="213"/>
        <end position="231"/>
    </location>
</feature>
<keyword evidence="5 8" id="KW-1133">Transmembrane helix</keyword>
<comment type="caution">
    <text evidence="10">The sequence shown here is derived from an EMBL/GenBank/DDBJ whole genome shotgun (WGS) entry which is preliminary data.</text>
</comment>
<dbReference type="InterPro" id="IPR000725">
    <property type="entry name" value="Olfact_rcpt"/>
</dbReference>
<feature type="transmembrane region" description="Helical" evidence="8">
    <location>
        <begin position="1223"/>
        <end position="1243"/>
    </location>
</feature>
<feature type="transmembrane region" description="Helical" evidence="8">
    <location>
        <begin position="730"/>
        <end position="752"/>
    </location>
</feature>
<accession>A0ABQ8LZX4</accession>
<organism evidence="10 11">
    <name type="scientific">Labeo rohita</name>
    <name type="common">Indian major carp</name>
    <name type="synonym">Cyprinus rohita</name>
    <dbReference type="NCBI Taxonomy" id="84645"/>
    <lineage>
        <taxon>Eukaryota</taxon>
        <taxon>Metazoa</taxon>
        <taxon>Chordata</taxon>
        <taxon>Craniata</taxon>
        <taxon>Vertebrata</taxon>
        <taxon>Euteleostomi</taxon>
        <taxon>Actinopterygii</taxon>
        <taxon>Neopterygii</taxon>
        <taxon>Teleostei</taxon>
        <taxon>Ostariophysi</taxon>
        <taxon>Cypriniformes</taxon>
        <taxon>Cyprinidae</taxon>
        <taxon>Labeoninae</taxon>
        <taxon>Labeonini</taxon>
        <taxon>Labeo</taxon>
    </lineage>
</organism>
<feature type="domain" description="G-protein coupled receptors family 1 profile" evidence="9">
    <location>
        <begin position="355"/>
        <end position="601"/>
    </location>
</feature>
<dbReference type="Gene3D" id="1.20.1070.10">
    <property type="entry name" value="Rhodopsin 7-helix transmembrane proteins"/>
    <property type="match status" value="4"/>
</dbReference>
<dbReference type="PANTHER" id="PTHR26450:SF391">
    <property type="entry name" value="ODORANT RECEPTOR-RELATED"/>
    <property type="match status" value="1"/>
</dbReference>
<evidence type="ECO:0000256" key="3">
    <source>
        <dbReference type="ARBA" id="ARBA00022692"/>
    </source>
</evidence>
<evidence type="ECO:0000313" key="10">
    <source>
        <dbReference type="EMBL" id="KAI2655964.1"/>
    </source>
</evidence>
<evidence type="ECO:0000256" key="7">
    <source>
        <dbReference type="ARBA" id="ARBA00023224"/>
    </source>
</evidence>
<dbReference type="EMBL" id="JACTAM010000015">
    <property type="protein sequence ID" value="KAI2655964.1"/>
    <property type="molecule type" value="Genomic_DNA"/>
</dbReference>
<sequence length="1264" mass="144143">MNVFPVQNISFKDFKLIGFYSLGEWRPFLFLPFFLMFLLAITANSILLYLIKSQKSLHSPMYVLIGVMAVLDLIMPMFFVPNMLLSLLFSLSEISLTGCLIQMFGLHFIGTFQSTLLFWMALDRYFAICRPLHYHKCMEIPNFLKFVVVPVIRNGLLIITMVSLAGRLSFCVTNVIDHSFCEHMALVQLACGDISVNNIVGLLAAFLITTTDFILITISYVVIFSSVFRSGKAHLMAINTCITHIIIMTFTLISALIAFLSYRIRNNISSSNRIFISILYLLFPSCLHPLIYGWRTKEIRQTFMKFINSAKNTVCAKVVFNMKDFPAQNVSFTEFRLNGFYSLGEWRPFLFIPFFLMFLLAIISNCIVIYLIICQKSLHSPMYILIAVMAVMLLSFLFNWSGISLTGCLIQMFGIHFVGTFQITLLFWMALDRYFAICRPLYYHKYMEIPNFLKFVFAPAIRNGLLMVTMVSLAGRLSFCLTNVIDHCFCEHMALVQLACGDISINNIVGLLSAFLIPAADFILITVSYVVIFTSVLKSGKANMKALNTCITHLIILSISLFSALIAFLSYRIRNNISSNNRMFISIIYLFFPSCFNPIIYGWRTKEIRQTFLKFINNPKKTVCVKGVFSMKNFSAQNNSFTDFKFNGFYSLGEWRPFLFIPFFLMFLLAITANSILIYLIISQRSLHSPMYILIGLMGVVDLLLPIFFVPNMLLSFLFNWSGISLTGCLIQMFCLHFVGTFQTTLLFWMALDRYFAICKPLYYHKYKEICNFLKFVYAPLIRNGLLIVAIVSLAGRLSFCATNVIDHCFCEHMALVQLACGDISINNIVGLLAVFLVPTADFILITVSYVVIFTSVFKSGKAHMKALNTCITHLIVLSVALISALIAFLSYRIRNNISSNNRVVISVMYLCFPSCFNPIIYGWRTKEIRHFKQHNLKHNTVCVKRGLFSMNDLAVKNISFTDFRLNGFYSLGEWRPLLFIPFFLMFLLALTANSILIYLIKSQKSLHSPMYVLIGVMAVLDLILPVFFAPSMLLSFLFNWSGISLTACLIQMFGIHFVGALQSTLLLWMALDRYFAICKPLHYHKYMEIANFSKFVFLPLFRNGFLMVTMVSLAGKLSFCSNIIDHCLCEHMALVQLACGDTSINNIVGLLTAFIIPTTDFILVTISYVVIFSSVFRSGKAHLKAINTCITHLIVMTLSLTSALIAFMSYRIRSNVSSSNRIFMSIIYVLFPSCFNPIIYGWRTKEIRQTFHIFIKNGQILPF</sequence>
<dbReference type="PANTHER" id="PTHR26450">
    <property type="entry name" value="OLFACTORY RECEPTOR 56B1-RELATED"/>
    <property type="match status" value="1"/>
</dbReference>
<dbReference type="Pfam" id="PF13853">
    <property type="entry name" value="7tm_4"/>
    <property type="match status" value="4"/>
</dbReference>
<keyword evidence="2" id="KW-0716">Sensory transduction</keyword>
<evidence type="ECO:0000256" key="4">
    <source>
        <dbReference type="ARBA" id="ARBA00022725"/>
    </source>
</evidence>
<gene>
    <name evidence="10" type="ORF">H4Q32_012760</name>
</gene>
<dbReference type="PRINTS" id="PR00245">
    <property type="entry name" value="OLFACTORYR"/>
</dbReference>
<keyword evidence="4" id="KW-0552">Olfaction</keyword>
<evidence type="ECO:0000259" key="9">
    <source>
        <dbReference type="PROSITE" id="PS50262"/>
    </source>
</evidence>
<dbReference type="SUPFAM" id="SSF81321">
    <property type="entry name" value="Family A G protein-coupled receptor-like"/>
    <property type="match status" value="4"/>
</dbReference>
<keyword evidence="11" id="KW-1185">Reference proteome</keyword>
<evidence type="ECO:0000313" key="11">
    <source>
        <dbReference type="Proteomes" id="UP000830375"/>
    </source>
</evidence>
<evidence type="ECO:0000256" key="6">
    <source>
        <dbReference type="ARBA" id="ARBA00023136"/>
    </source>
</evidence>
<dbReference type="Proteomes" id="UP000830375">
    <property type="component" value="Unassembled WGS sequence"/>
</dbReference>
<feature type="transmembrane region" description="Helical" evidence="8">
    <location>
        <begin position="143"/>
        <end position="165"/>
    </location>
</feature>
<feature type="transmembrane region" description="Helical" evidence="8">
    <location>
        <begin position="872"/>
        <end position="892"/>
    </location>
</feature>
<dbReference type="SMART" id="SM01381">
    <property type="entry name" value="7TM_GPCR_Srsx"/>
    <property type="match status" value="1"/>
</dbReference>
<feature type="transmembrane region" description="Helical" evidence="8">
    <location>
        <begin position="659"/>
        <end position="682"/>
    </location>
</feature>
<feature type="transmembrane region" description="Helical" evidence="8">
    <location>
        <begin position="237"/>
        <end position="262"/>
    </location>
</feature>
<feature type="transmembrane region" description="Helical" evidence="8">
    <location>
        <begin position="62"/>
        <end position="80"/>
    </location>
</feature>
<reference evidence="10 11" key="1">
    <citation type="submission" date="2022-01" db="EMBL/GenBank/DDBJ databases">
        <title>A high-quality chromosome-level genome assembly of rohu carp, Labeo rohita.</title>
        <authorList>
            <person name="Arick M.A. II"/>
            <person name="Hsu C.-Y."/>
            <person name="Magbanua Z."/>
            <person name="Pechanova O."/>
            <person name="Grover C."/>
            <person name="Miller E."/>
            <person name="Thrash A."/>
            <person name="Ezzel L."/>
            <person name="Alam S."/>
            <person name="Benzie J."/>
            <person name="Hamilton M."/>
            <person name="Karsi A."/>
            <person name="Lawrence M.L."/>
            <person name="Peterson D.G."/>
        </authorList>
    </citation>
    <scope>NUCLEOTIDE SEQUENCE [LARGE SCALE GENOMIC DNA]</scope>
    <source>
        <strain evidence="11">BAU-BD-2019</strain>
        <tissue evidence="10">Blood</tissue>
    </source>
</reference>
<keyword evidence="10" id="KW-0675">Receptor</keyword>
<feature type="transmembrane region" description="Helical" evidence="8">
    <location>
        <begin position="1186"/>
        <end position="1211"/>
    </location>
</feature>
<dbReference type="InterPro" id="IPR050402">
    <property type="entry name" value="OR51/52/56-like"/>
</dbReference>
<feature type="transmembrane region" description="Helical" evidence="8">
    <location>
        <begin position="691"/>
        <end position="710"/>
    </location>
</feature>
<proteinExistence type="predicted"/>